<reference evidence="3" key="1">
    <citation type="submission" date="2016-10" db="EMBL/GenBank/DDBJ databases">
        <authorList>
            <person name="Varghese N."/>
            <person name="Submissions S."/>
        </authorList>
    </citation>
    <scope>NUCLEOTIDE SEQUENCE [LARGE SCALE GENOMIC DNA]</scope>
    <source>
        <strain evidence="3">DSM 217</strain>
    </source>
</reference>
<keyword evidence="1" id="KW-0472">Membrane</keyword>
<evidence type="ECO:0000313" key="3">
    <source>
        <dbReference type="Proteomes" id="UP000198816"/>
    </source>
</evidence>
<feature type="transmembrane region" description="Helical" evidence="1">
    <location>
        <begin position="67"/>
        <end position="86"/>
    </location>
</feature>
<dbReference type="RefSeq" id="WP_175534512.1">
    <property type="nucleotide sequence ID" value="NZ_FNNZ01000004.1"/>
</dbReference>
<dbReference type="InterPro" id="IPR018692">
    <property type="entry name" value="DUF2189"/>
</dbReference>
<feature type="transmembrane region" description="Helical" evidence="1">
    <location>
        <begin position="42"/>
        <end position="61"/>
    </location>
</feature>
<dbReference type="Pfam" id="PF09955">
    <property type="entry name" value="DUF2189"/>
    <property type="match status" value="1"/>
</dbReference>
<keyword evidence="1" id="KW-1133">Transmembrane helix</keyword>
<keyword evidence="3" id="KW-1185">Reference proteome</keyword>
<dbReference type="EMBL" id="FNNZ01000004">
    <property type="protein sequence ID" value="SDW43727.1"/>
    <property type="molecule type" value="Genomic_DNA"/>
</dbReference>
<dbReference type="Proteomes" id="UP000198816">
    <property type="component" value="Unassembled WGS sequence"/>
</dbReference>
<proteinExistence type="predicted"/>
<protein>
    <submittedName>
        <fullName evidence="2">Uncharacterized membrane protein</fullName>
    </submittedName>
</protein>
<keyword evidence="1" id="KW-0812">Transmembrane</keyword>
<gene>
    <name evidence="2" type="ORF">SAMN05421783_10411</name>
</gene>
<feature type="transmembrane region" description="Helical" evidence="1">
    <location>
        <begin position="121"/>
        <end position="144"/>
    </location>
</feature>
<sequence>MSLVTHLSGHGGHALPVMHVSLARPFIWLGRGWEDLRRTPRASLAYGLLVSVLGAVILGFWRHPYFIAAGVSGFLLVGPLFAAGLCELSRRRAAGEPADFDTSLSVLARHRKALIRFSAELLAIAAIWFAASTLMLHLALGSAGPSVEATQWGGVLEQMTGAQMISYAVVGVLLGCVVFARSVVAVPLIIDRNVDSPTAVRTSIRVTLSDLPAMILWAALIVILVGLGFATFLVGMVAIFPLLGHATWHAYRDLVK</sequence>
<name>A0A1H2TIX9_THIRO</name>
<accession>A0A1H2TIX9</accession>
<dbReference type="STRING" id="1058.SAMN05421783_10411"/>
<organism evidence="2 3">
    <name type="scientific">Thiocapsa roseopersicina</name>
    <dbReference type="NCBI Taxonomy" id="1058"/>
    <lineage>
        <taxon>Bacteria</taxon>
        <taxon>Pseudomonadati</taxon>
        <taxon>Pseudomonadota</taxon>
        <taxon>Gammaproteobacteria</taxon>
        <taxon>Chromatiales</taxon>
        <taxon>Chromatiaceae</taxon>
        <taxon>Thiocapsa</taxon>
    </lineage>
</organism>
<evidence type="ECO:0000313" key="2">
    <source>
        <dbReference type="EMBL" id="SDW43727.1"/>
    </source>
</evidence>
<evidence type="ECO:0000256" key="1">
    <source>
        <dbReference type="SAM" id="Phobius"/>
    </source>
</evidence>
<feature type="transmembrane region" description="Helical" evidence="1">
    <location>
        <begin position="164"/>
        <end position="190"/>
    </location>
</feature>
<feature type="transmembrane region" description="Helical" evidence="1">
    <location>
        <begin position="211"/>
        <end position="244"/>
    </location>
</feature>
<dbReference type="AlphaFoldDB" id="A0A1H2TIX9"/>